<dbReference type="SUPFAM" id="SSF53756">
    <property type="entry name" value="UDP-Glycosyltransferase/glycogen phosphorylase"/>
    <property type="match status" value="1"/>
</dbReference>
<dbReference type="Pfam" id="PF14559">
    <property type="entry name" value="TPR_19"/>
    <property type="match status" value="1"/>
</dbReference>
<comment type="similarity">
    <text evidence="2">Belongs to the glycosyltransferase 41 family. O-GlcNAc transferase subfamily.</text>
</comment>
<gene>
    <name evidence="11" type="ORF">IWH25_00385</name>
</gene>
<sequence>MAEAASPADARALLQAGDAAGAAAALEACLRERPADGEAWFLLGAARHRLRDAAAARDAFRRAAEADPGHLECRYALAAVSLELGDPGRALDACREAVQLAPGEAKAWFSLAVAAEAAACHDEALAGYERVLALQPQHADALTNRGALLLALGRVDAAVANNRRLAGLRPYAFAAQFNLGDALLRAGNHADAAAAFGRAAQLAPGNAKALLHAGFALAQGERFADAQRLLDRARALDAEAVRAYRRGIFGEGDAGDALDARVLFLLRHYDAIERCDWRARAQFVDRFAALVRDDAAPPLAEKALGFRAMAMGLPAADQLRLARNIAAAAAAAPVARPPRAAGRSRIRLAYVSQDFRIHPTGLLTAGLYELHDRERFEVFAYALGGDDGSDVRRRIAEGCDRFVDLGGLDDATAAARIAADAPDIAVDLAGYADRSRPGILARRPAPLQLAFLAYMATSGAPWLDYFVGDRVSLPAGCDAGFSEALIRLPAAPYPCAYAAQPLPSPPAREALELPADAPVLAAMHHPYKIDPAAFALWMRLLQRVPAAVLWLADAGAAATATATANLRGAAAAHGVDPQRLRFAPRLPLAEHLCRLQQADLFLDTPQYNGGATTADALVAGVPVLSCAGATLGQRMAAGLLHAAGQASLAVADLAAYEALALALLQSPARLAAAHRSIAEARASAPFFAPRRWLRDYERGLVLAWQRHGAGLTPAAIDVPA</sequence>
<dbReference type="Gene3D" id="3.40.50.11380">
    <property type="match status" value="1"/>
</dbReference>
<evidence type="ECO:0000256" key="2">
    <source>
        <dbReference type="ARBA" id="ARBA00005386"/>
    </source>
</evidence>
<evidence type="ECO:0000256" key="3">
    <source>
        <dbReference type="ARBA" id="ARBA00011970"/>
    </source>
</evidence>
<dbReference type="Gene3D" id="1.25.40.10">
    <property type="entry name" value="Tetratricopeptide repeat domain"/>
    <property type="match status" value="1"/>
</dbReference>
<evidence type="ECO:0000256" key="8">
    <source>
        <dbReference type="PROSITE-ProRule" id="PRU00339"/>
    </source>
</evidence>
<dbReference type="Gene3D" id="3.40.50.2000">
    <property type="entry name" value="Glycogen Phosphorylase B"/>
    <property type="match status" value="1"/>
</dbReference>
<dbReference type="InterPro" id="IPR019734">
    <property type="entry name" value="TPR_rpt"/>
</dbReference>
<dbReference type="SUPFAM" id="SSF48452">
    <property type="entry name" value="TPR-like"/>
    <property type="match status" value="1"/>
</dbReference>
<feature type="domain" description="O-GlcNAc transferase C-terminal" evidence="9">
    <location>
        <begin position="507"/>
        <end position="693"/>
    </location>
</feature>
<evidence type="ECO:0000256" key="1">
    <source>
        <dbReference type="ARBA" id="ARBA00004922"/>
    </source>
</evidence>
<keyword evidence="4" id="KW-0328">Glycosyltransferase</keyword>
<dbReference type="Pfam" id="PF13844">
    <property type="entry name" value="Glyco_transf_41"/>
    <property type="match status" value="2"/>
</dbReference>
<reference evidence="11" key="1">
    <citation type="submission" date="2020-11" db="EMBL/GenBank/DDBJ databases">
        <title>Azospira restricta DSM 18626 genome sequence.</title>
        <authorList>
            <person name="Moe W.M."/>
        </authorList>
    </citation>
    <scope>NUCLEOTIDE SEQUENCE</scope>
    <source>
        <strain evidence="11">DSM 18626</strain>
    </source>
</reference>
<proteinExistence type="inferred from homology"/>
<dbReference type="GO" id="GO:0097363">
    <property type="term" value="F:protein O-acetylglucosaminyltransferase activity"/>
    <property type="evidence" value="ECO:0007669"/>
    <property type="project" value="UniProtKB-EC"/>
</dbReference>
<dbReference type="AlphaFoldDB" id="A0A974SP57"/>
<evidence type="ECO:0000259" key="9">
    <source>
        <dbReference type="Pfam" id="PF13844"/>
    </source>
</evidence>
<feature type="domain" description="O-GlcNAc transferase C-terminal" evidence="9">
    <location>
        <begin position="342"/>
        <end position="490"/>
    </location>
</feature>
<name>A0A974SP57_9RHOO</name>
<dbReference type="SMART" id="SM00028">
    <property type="entry name" value="TPR"/>
    <property type="match status" value="6"/>
</dbReference>
<feature type="repeat" description="TPR" evidence="8">
    <location>
        <begin position="105"/>
        <end position="138"/>
    </location>
</feature>
<feature type="domain" description="Cytochrome c-type biogenesis protein H TPR" evidence="10">
    <location>
        <begin position="23"/>
        <end position="138"/>
    </location>
</feature>
<feature type="repeat" description="TPR" evidence="8">
    <location>
        <begin position="173"/>
        <end position="206"/>
    </location>
</feature>
<keyword evidence="12" id="KW-1185">Reference proteome</keyword>
<dbReference type="RefSeq" id="WP_203387385.1">
    <property type="nucleotide sequence ID" value="NZ_CP064781.1"/>
</dbReference>
<keyword evidence="6" id="KW-0677">Repeat</keyword>
<dbReference type="PROSITE" id="PS50005">
    <property type="entry name" value="TPR"/>
    <property type="match status" value="3"/>
</dbReference>
<dbReference type="PANTHER" id="PTHR44998:SF1">
    <property type="entry name" value="UDP-N-ACETYLGLUCOSAMINE--PEPTIDE N-ACETYLGLUCOSAMINYLTRANSFERASE 110 KDA SUBUNIT"/>
    <property type="match status" value="1"/>
</dbReference>
<dbReference type="EC" id="2.4.1.255" evidence="3"/>
<evidence type="ECO:0000256" key="4">
    <source>
        <dbReference type="ARBA" id="ARBA00022676"/>
    </source>
</evidence>
<organism evidence="11 12">
    <name type="scientific">Azospira restricta</name>
    <dbReference type="NCBI Taxonomy" id="404405"/>
    <lineage>
        <taxon>Bacteria</taxon>
        <taxon>Pseudomonadati</taxon>
        <taxon>Pseudomonadota</taxon>
        <taxon>Betaproteobacteria</taxon>
        <taxon>Rhodocyclales</taxon>
        <taxon>Rhodocyclaceae</taxon>
        <taxon>Azospira</taxon>
    </lineage>
</organism>
<evidence type="ECO:0000313" key="12">
    <source>
        <dbReference type="Proteomes" id="UP000663444"/>
    </source>
</evidence>
<keyword evidence="5" id="KW-0808">Transferase</keyword>
<evidence type="ECO:0000256" key="6">
    <source>
        <dbReference type="ARBA" id="ARBA00022737"/>
    </source>
</evidence>
<evidence type="ECO:0000313" key="11">
    <source>
        <dbReference type="EMBL" id="QRJ63854.1"/>
    </source>
</evidence>
<dbReference type="InterPro" id="IPR056413">
    <property type="entry name" value="TPR_CcmH_CycH"/>
</dbReference>
<dbReference type="EMBL" id="CP064781">
    <property type="protein sequence ID" value="QRJ63854.1"/>
    <property type="molecule type" value="Genomic_DNA"/>
</dbReference>
<dbReference type="PANTHER" id="PTHR44998">
    <property type="match status" value="1"/>
</dbReference>
<evidence type="ECO:0000259" key="10">
    <source>
        <dbReference type="Pfam" id="PF23914"/>
    </source>
</evidence>
<keyword evidence="7 8" id="KW-0802">TPR repeat</keyword>
<feature type="repeat" description="TPR" evidence="8">
    <location>
        <begin position="37"/>
        <end position="70"/>
    </location>
</feature>
<dbReference type="KEGG" id="ares:IWH25_00385"/>
<dbReference type="Pfam" id="PF23914">
    <property type="entry name" value="TPR_CcmH_CycH"/>
    <property type="match status" value="1"/>
</dbReference>
<evidence type="ECO:0000256" key="7">
    <source>
        <dbReference type="ARBA" id="ARBA00022803"/>
    </source>
</evidence>
<dbReference type="InterPro" id="IPR029489">
    <property type="entry name" value="OGT/SEC/SPY_C"/>
</dbReference>
<protein>
    <recommendedName>
        <fullName evidence="3">protein O-GlcNAc transferase</fullName>
        <ecNumber evidence="3">2.4.1.255</ecNumber>
    </recommendedName>
</protein>
<dbReference type="Proteomes" id="UP000663444">
    <property type="component" value="Chromosome"/>
</dbReference>
<comment type="pathway">
    <text evidence="1">Protein modification; protein glycosylation.</text>
</comment>
<evidence type="ECO:0000256" key="5">
    <source>
        <dbReference type="ARBA" id="ARBA00022679"/>
    </source>
</evidence>
<dbReference type="InterPro" id="IPR011990">
    <property type="entry name" value="TPR-like_helical_dom_sf"/>
</dbReference>
<accession>A0A974SP57</accession>